<dbReference type="SUPFAM" id="SSF53335">
    <property type="entry name" value="S-adenosyl-L-methionine-dependent methyltransferases"/>
    <property type="match status" value="1"/>
</dbReference>
<dbReference type="PANTHER" id="PTHR21008:SF1">
    <property type="entry name" value="25S RRNA (ADENINE(2142)-N(1))-METHYLTRANSFERASE"/>
    <property type="match status" value="1"/>
</dbReference>
<proteinExistence type="predicted"/>
<dbReference type="PANTHER" id="PTHR21008">
    <property type="entry name" value="S-ADENOSYLMETHIONINE SENSOR UPSTREAM OF MTORC1-RELATED"/>
    <property type="match status" value="1"/>
</dbReference>
<dbReference type="STRING" id="286115.A0A507CP90"/>
<dbReference type="VEuPathDB" id="FungiDB:SeMB42_g05809"/>
<evidence type="ECO:0000256" key="2">
    <source>
        <dbReference type="ARBA" id="ARBA00022679"/>
    </source>
</evidence>
<evidence type="ECO:0008006" key="6">
    <source>
        <dbReference type="Google" id="ProtNLM"/>
    </source>
</evidence>
<sequence>MKRKRKAAPLPDRRIVLKHPNANVLHSTGRKLSRKRKIIHQVHHLMKTTTEHTLAGVLESYQHSSVVNSRHGGTKILRFLQANLPSNAQSRLRLLDVGAIHGKTFASMHNVIIDAIDLNPMSPSVRKQDFLGMDVSTKYDIVALSLVLNFSPNPVDRGRMLVQAKQLLTHHGMLLLVLPLACVANSRYLTHDHLVELSQCLGLKCAQHNVTKRLAMYILSNSTVTNSGMPRDSFGRKIVLNDGPRQFCAHSGLERDRNISCNMSQHFGMGIAALAPQLTTIVSHTITSRKPVAELLPSNPFLHDAIVGLAIGLSTGSVSYIGQQRAIFGHPLNLKIDSSERRNFWKSMARDGAGFAAFFAVYEPVRASAWKRVANSMGITGDNMSPPRSLAAAVGTICVAGSVSSLAYELASFPFRNRISLGRNLLRSVSAGIWIMCLLEFIEGGLFEKKRWPNP</sequence>
<keyword evidence="3" id="KW-0949">S-adenosyl-L-methionine</keyword>
<dbReference type="Proteomes" id="UP000317494">
    <property type="component" value="Unassembled WGS sequence"/>
</dbReference>
<dbReference type="Pfam" id="PF11968">
    <property type="entry name" value="Bmt2"/>
    <property type="match status" value="1"/>
</dbReference>
<dbReference type="EMBL" id="QEAN01000294">
    <property type="protein sequence ID" value="TPX40947.1"/>
    <property type="molecule type" value="Genomic_DNA"/>
</dbReference>
<dbReference type="InterPro" id="IPR029063">
    <property type="entry name" value="SAM-dependent_MTases_sf"/>
</dbReference>
<dbReference type="GO" id="GO:0005730">
    <property type="term" value="C:nucleolus"/>
    <property type="evidence" value="ECO:0007669"/>
    <property type="project" value="TreeGrafter"/>
</dbReference>
<reference evidence="4 5" key="1">
    <citation type="journal article" date="2019" name="Sci. Rep.">
        <title>Comparative genomics of chytrid fungi reveal insights into the obligate biotrophic and pathogenic lifestyle of Synchytrium endobioticum.</title>
        <authorList>
            <person name="van de Vossenberg B.T.L.H."/>
            <person name="Warris S."/>
            <person name="Nguyen H.D.T."/>
            <person name="van Gent-Pelzer M.P.E."/>
            <person name="Joly D.L."/>
            <person name="van de Geest H.C."/>
            <person name="Bonants P.J.M."/>
            <person name="Smith D.S."/>
            <person name="Levesque C.A."/>
            <person name="van der Lee T.A.J."/>
        </authorList>
    </citation>
    <scope>NUCLEOTIDE SEQUENCE [LARGE SCALE GENOMIC DNA]</scope>
    <source>
        <strain evidence="4 5">MB42</strain>
    </source>
</reference>
<dbReference type="InterPro" id="IPR021867">
    <property type="entry name" value="Bmt2/SAMTOR"/>
</dbReference>
<evidence type="ECO:0000256" key="3">
    <source>
        <dbReference type="ARBA" id="ARBA00022691"/>
    </source>
</evidence>
<dbReference type="AlphaFoldDB" id="A0A507CP90"/>
<organism evidence="4 5">
    <name type="scientific">Synchytrium endobioticum</name>
    <dbReference type="NCBI Taxonomy" id="286115"/>
    <lineage>
        <taxon>Eukaryota</taxon>
        <taxon>Fungi</taxon>
        <taxon>Fungi incertae sedis</taxon>
        <taxon>Chytridiomycota</taxon>
        <taxon>Chytridiomycota incertae sedis</taxon>
        <taxon>Chytridiomycetes</taxon>
        <taxon>Synchytriales</taxon>
        <taxon>Synchytriaceae</taxon>
        <taxon>Synchytrium</taxon>
    </lineage>
</organism>
<evidence type="ECO:0000313" key="4">
    <source>
        <dbReference type="EMBL" id="TPX40947.1"/>
    </source>
</evidence>
<keyword evidence="1" id="KW-0489">Methyltransferase</keyword>
<gene>
    <name evidence="4" type="ORF">SeMB42_g05809</name>
</gene>
<protein>
    <recommendedName>
        <fullName evidence="6">25S rRNA adenine-N(1) methyltransferase</fullName>
    </recommendedName>
</protein>
<evidence type="ECO:0000313" key="5">
    <source>
        <dbReference type="Proteomes" id="UP000317494"/>
    </source>
</evidence>
<comment type="caution">
    <text evidence="4">The sequence shown here is derived from an EMBL/GenBank/DDBJ whole genome shotgun (WGS) entry which is preliminary data.</text>
</comment>
<evidence type="ECO:0000256" key="1">
    <source>
        <dbReference type="ARBA" id="ARBA00022603"/>
    </source>
</evidence>
<name>A0A507CP90_9FUNG</name>
<keyword evidence="2" id="KW-0808">Transferase</keyword>
<dbReference type="GO" id="GO:0016433">
    <property type="term" value="F:rRNA (adenine) methyltransferase activity"/>
    <property type="evidence" value="ECO:0007669"/>
    <property type="project" value="TreeGrafter"/>
</dbReference>
<accession>A0A507CP90</accession>
<keyword evidence="5" id="KW-1185">Reference proteome</keyword>